<dbReference type="AlphaFoldDB" id="X1FNG4"/>
<name>X1FNG4_9ZZZZ</name>
<dbReference type="PANTHER" id="PTHR43228:SF1">
    <property type="entry name" value="TWO-COMPONENT RESPONSE REGULATOR ARR22"/>
    <property type="match status" value="1"/>
</dbReference>
<organism evidence="2">
    <name type="scientific">marine sediment metagenome</name>
    <dbReference type="NCBI Taxonomy" id="412755"/>
    <lineage>
        <taxon>unclassified sequences</taxon>
        <taxon>metagenomes</taxon>
        <taxon>ecological metagenomes</taxon>
    </lineage>
</organism>
<dbReference type="EMBL" id="BARU01003289">
    <property type="protein sequence ID" value="GAH22323.1"/>
    <property type="molecule type" value="Genomic_DNA"/>
</dbReference>
<dbReference type="Pfam" id="PF00072">
    <property type="entry name" value="Response_reg"/>
    <property type="match status" value="1"/>
</dbReference>
<dbReference type="InterPro" id="IPR011006">
    <property type="entry name" value="CheY-like_superfamily"/>
</dbReference>
<dbReference type="PROSITE" id="PS50110">
    <property type="entry name" value="RESPONSE_REGULATORY"/>
    <property type="match status" value="1"/>
</dbReference>
<feature type="domain" description="Response regulatory" evidence="1">
    <location>
        <begin position="4"/>
        <end position="74"/>
    </location>
</feature>
<accession>X1FNG4</accession>
<evidence type="ECO:0000313" key="2">
    <source>
        <dbReference type="EMBL" id="GAH22323.1"/>
    </source>
</evidence>
<dbReference type="InterPro" id="IPR052048">
    <property type="entry name" value="ST_Response_Regulator"/>
</dbReference>
<gene>
    <name evidence="2" type="ORF">S03H2_07208</name>
</gene>
<reference evidence="2" key="1">
    <citation type="journal article" date="2014" name="Front. Microbiol.">
        <title>High frequency of phylogenetically diverse reductive dehalogenase-homologous genes in deep subseafloor sedimentary metagenomes.</title>
        <authorList>
            <person name="Kawai M."/>
            <person name="Futagami T."/>
            <person name="Toyoda A."/>
            <person name="Takaki Y."/>
            <person name="Nishi S."/>
            <person name="Hori S."/>
            <person name="Arai W."/>
            <person name="Tsubouchi T."/>
            <person name="Morono Y."/>
            <person name="Uchiyama I."/>
            <person name="Ito T."/>
            <person name="Fujiyama A."/>
            <person name="Inagaki F."/>
            <person name="Takami H."/>
        </authorList>
    </citation>
    <scope>NUCLEOTIDE SEQUENCE</scope>
    <source>
        <strain evidence="2">Expedition CK06-06</strain>
    </source>
</reference>
<dbReference type="SUPFAM" id="SSF52172">
    <property type="entry name" value="CheY-like"/>
    <property type="match status" value="1"/>
</dbReference>
<feature type="non-terminal residue" evidence="2">
    <location>
        <position position="74"/>
    </location>
</feature>
<dbReference type="Gene3D" id="3.40.50.2300">
    <property type="match status" value="1"/>
</dbReference>
<evidence type="ECO:0000259" key="1">
    <source>
        <dbReference type="PROSITE" id="PS50110"/>
    </source>
</evidence>
<comment type="caution">
    <text evidence="2">The sequence shown here is derived from an EMBL/GenBank/DDBJ whole genome shotgun (WGS) entry which is preliminary data.</text>
</comment>
<dbReference type="PANTHER" id="PTHR43228">
    <property type="entry name" value="TWO-COMPONENT RESPONSE REGULATOR"/>
    <property type="match status" value="1"/>
</dbReference>
<sequence>MAFNVLIVDDSSSMRAIIKKIIKTSGFNVGECLEAADGKEAMKMLKDGWVDLVLTDINMPNMNGLELITEMKEN</sequence>
<proteinExistence type="predicted"/>
<dbReference type="InterPro" id="IPR001789">
    <property type="entry name" value="Sig_transdc_resp-reg_receiver"/>
</dbReference>
<protein>
    <recommendedName>
        <fullName evidence="1">Response regulatory domain-containing protein</fullName>
    </recommendedName>
</protein>
<dbReference type="GO" id="GO:0000160">
    <property type="term" value="P:phosphorelay signal transduction system"/>
    <property type="evidence" value="ECO:0007669"/>
    <property type="project" value="InterPro"/>
</dbReference>